<evidence type="ECO:0000313" key="7">
    <source>
        <dbReference type="Proteomes" id="UP000466794"/>
    </source>
</evidence>
<dbReference type="GO" id="GO:0003700">
    <property type="term" value="F:DNA-binding transcription factor activity"/>
    <property type="evidence" value="ECO:0007669"/>
    <property type="project" value="TreeGrafter"/>
</dbReference>
<evidence type="ECO:0000256" key="3">
    <source>
        <dbReference type="ARBA" id="ARBA00023163"/>
    </source>
</evidence>
<dbReference type="GO" id="GO:0000976">
    <property type="term" value="F:transcription cis-regulatory region binding"/>
    <property type="evidence" value="ECO:0007669"/>
    <property type="project" value="TreeGrafter"/>
</dbReference>
<keyword evidence="3" id="KW-0804">Transcription</keyword>
<dbReference type="PANTHER" id="PTHR30055">
    <property type="entry name" value="HTH-TYPE TRANSCRIPTIONAL REGULATOR RUTR"/>
    <property type="match status" value="1"/>
</dbReference>
<evidence type="ECO:0000256" key="1">
    <source>
        <dbReference type="ARBA" id="ARBA00023015"/>
    </source>
</evidence>
<keyword evidence="2 4" id="KW-0238">DNA-binding</keyword>
<dbReference type="EMBL" id="WRPP01000005">
    <property type="protein sequence ID" value="MVU80399.1"/>
    <property type="molecule type" value="Genomic_DNA"/>
</dbReference>
<accession>A0A7K1V1U7</accession>
<sequence>MSTVSSLPPSAQRRRRIDGQQNAATILDAAGKVLAVRPDAGLTEVAKAAGVSRQTVYAHFPSREALIDALITQATARVVTALEAAELDHGPADQALVRLLEIGWEALAMDPFLLQMTTPEQTPEQDRERHAPILGHVHAVVERGQREGDIDPELPTSWVLASIFAIGHATGEEVRAGRMTSTAAIDVLRRTIPRLIRPSN</sequence>
<feature type="DNA-binding region" description="H-T-H motif" evidence="4">
    <location>
        <begin position="41"/>
        <end position="60"/>
    </location>
</feature>
<feature type="domain" description="HTH tetR-type" evidence="5">
    <location>
        <begin position="20"/>
        <end position="78"/>
    </location>
</feature>
<evidence type="ECO:0000256" key="4">
    <source>
        <dbReference type="PROSITE-ProRule" id="PRU00335"/>
    </source>
</evidence>
<organism evidence="6 7">
    <name type="scientific">Nocardia terrae</name>
    <dbReference type="NCBI Taxonomy" id="2675851"/>
    <lineage>
        <taxon>Bacteria</taxon>
        <taxon>Bacillati</taxon>
        <taxon>Actinomycetota</taxon>
        <taxon>Actinomycetes</taxon>
        <taxon>Mycobacteriales</taxon>
        <taxon>Nocardiaceae</taxon>
        <taxon>Nocardia</taxon>
    </lineage>
</organism>
<name>A0A7K1V1U7_9NOCA</name>
<dbReference type="Proteomes" id="UP000466794">
    <property type="component" value="Unassembled WGS sequence"/>
</dbReference>
<dbReference type="Pfam" id="PF00440">
    <property type="entry name" value="TetR_N"/>
    <property type="match status" value="1"/>
</dbReference>
<keyword evidence="1" id="KW-0805">Transcription regulation</keyword>
<dbReference type="SUPFAM" id="SSF46689">
    <property type="entry name" value="Homeodomain-like"/>
    <property type="match status" value="1"/>
</dbReference>
<evidence type="ECO:0000259" key="5">
    <source>
        <dbReference type="PROSITE" id="PS50977"/>
    </source>
</evidence>
<keyword evidence="7" id="KW-1185">Reference proteome</keyword>
<evidence type="ECO:0000256" key="2">
    <source>
        <dbReference type="ARBA" id="ARBA00023125"/>
    </source>
</evidence>
<dbReference type="InterPro" id="IPR050109">
    <property type="entry name" value="HTH-type_TetR-like_transc_reg"/>
</dbReference>
<dbReference type="InterPro" id="IPR036271">
    <property type="entry name" value="Tet_transcr_reg_TetR-rel_C_sf"/>
</dbReference>
<dbReference type="InterPro" id="IPR009057">
    <property type="entry name" value="Homeodomain-like_sf"/>
</dbReference>
<dbReference type="PROSITE" id="PS50977">
    <property type="entry name" value="HTH_TETR_2"/>
    <property type="match status" value="1"/>
</dbReference>
<dbReference type="InterPro" id="IPR001647">
    <property type="entry name" value="HTH_TetR"/>
</dbReference>
<reference evidence="6 7" key="1">
    <citation type="submission" date="2019-12" db="EMBL/GenBank/DDBJ databases">
        <title>Nocardia sp. nov. ET3-3 isolated from soil.</title>
        <authorList>
            <person name="Kanchanasin P."/>
            <person name="Tanasupawat S."/>
            <person name="Yuki M."/>
            <person name="Kudo T."/>
        </authorList>
    </citation>
    <scope>NUCLEOTIDE SEQUENCE [LARGE SCALE GENOMIC DNA]</scope>
    <source>
        <strain evidence="6 7">ET3-3</strain>
    </source>
</reference>
<evidence type="ECO:0000313" key="6">
    <source>
        <dbReference type="EMBL" id="MVU80399.1"/>
    </source>
</evidence>
<dbReference type="SUPFAM" id="SSF48498">
    <property type="entry name" value="Tetracyclin repressor-like, C-terminal domain"/>
    <property type="match status" value="1"/>
</dbReference>
<comment type="caution">
    <text evidence="6">The sequence shown here is derived from an EMBL/GenBank/DDBJ whole genome shotgun (WGS) entry which is preliminary data.</text>
</comment>
<dbReference type="PANTHER" id="PTHR30055:SF234">
    <property type="entry name" value="HTH-TYPE TRANSCRIPTIONAL REGULATOR BETI"/>
    <property type="match status" value="1"/>
</dbReference>
<gene>
    <name evidence="6" type="ORF">GPX89_24510</name>
</gene>
<protein>
    <submittedName>
        <fullName evidence="6">TetR family transcriptional regulator</fullName>
    </submittedName>
</protein>
<dbReference type="AlphaFoldDB" id="A0A7K1V1U7"/>
<proteinExistence type="predicted"/>
<dbReference type="Gene3D" id="1.10.357.10">
    <property type="entry name" value="Tetracycline Repressor, domain 2"/>
    <property type="match status" value="1"/>
</dbReference>